<dbReference type="EMBL" id="CP110820">
    <property type="protein sequence ID" value="WPX96220.1"/>
    <property type="molecule type" value="Genomic_DNA"/>
</dbReference>
<feature type="binding site" evidence="2">
    <location>
        <position position="16"/>
    </location>
    <ligand>
        <name>Mg(2+)</name>
        <dbReference type="ChEBI" id="CHEBI:18420"/>
    </ligand>
</feature>
<dbReference type="Pfam" id="PF01255">
    <property type="entry name" value="Prenyltransf"/>
    <property type="match status" value="1"/>
</dbReference>
<keyword evidence="4" id="KW-1185">Reference proteome</keyword>
<feature type="binding site" evidence="2">
    <location>
        <position position="65"/>
    </location>
    <ligand>
        <name>substrate</name>
    </ligand>
</feature>
<accession>A0ABZ0UJD5</accession>
<dbReference type="NCBIfam" id="TIGR00055">
    <property type="entry name" value="uppS"/>
    <property type="match status" value="1"/>
</dbReference>
<name>A0ABZ0UJD5_9RICK</name>
<dbReference type="EC" id="2.5.1.-" evidence="2"/>
<evidence type="ECO:0000256" key="2">
    <source>
        <dbReference type="HAMAP-Rule" id="MF_01139"/>
    </source>
</evidence>
<feature type="binding site" evidence="2">
    <location>
        <position position="29"/>
    </location>
    <ligand>
        <name>substrate</name>
    </ligand>
</feature>
<gene>
    <name evidence="3" type="ORF">Bandiella_00329</name>
</gene>
<evidence type="ECO:0000313" key="3">
    <source>
        <dbReference type="EMBL" id="WPX96220.1"/>
    </source>
</evidence>
<feature type="binding site" evidence="2">
    <location>
        <position position="198"/>
    </location>
    <ligand>
        <name>Mg(2+)</name>
        <dbReference type="ChEBI" id="CHEBI:18420"/>
    </ligand>
</feature>
<comment type="subunit">
    <text evidence="2">Homodimer.</text>
</comment>
<comment type="caution">
    <text evidence="2">Lacks conserved residue(s) required for the propagation of feature annotation.</text>
</comment>
<reference evidence="3 4" key="1">
    <citation type="submission" date="2022-11" db="EMBL/GenBank/DDBJ databases">
        <title>Host association and intracellularity evolved multiple times independently in the Rickettsiales.</title>
        <authorList>
            <person name="Castelli M."/>
            <person name="Nardi T."/>
            <person name="Gammuto L."/>
            <person name="Bellinzona G."/>
            <person name="Sabaneyeva E."/>
            <person name="Potekhin A."/>
            <person name="Serra V."/>
            <person name="Petroni G."/>
            <person name="Sassera D."/>
        </authorList>
    </citation>
    <scope>NUCLEOTIDE SEQUENCE [LARGE SCALE GENOMIC DNA]</scope>
    <source>
        <strain evidence="3 4">NDG2</strain>
    </source>
</reference>
<feature type="binding site" evidence="2">
    <location>
        <begin position="185"/>
        <end position="187"/>
    </location>
    <ligand>
        <name>substrate</name>
    </ligand>
</feature>
<feature type="binding site" evidence="2">
    <location>
        <begin position="17"/>
        <end position="20"/>
    </location>
    <ligand>
        <name>substrate</name>
    </ligand>
</feature>
<dbReference type="PANTHER" id="PTHR10291:SF0">
    <property type="entry name" value="DEHYDRODOLICHYL DIPHOSPHATE SYNTHASE 2"/>
    <property type="match status" value="1"/>
</dbReference>
<feature type="active site" description="Proton acceptor" evidence="2">
    <location>
        <position position="64"/>
    </location>
</feature>
<keyword evidence="1 2" id="KW-0808">Transferase</keyword>
<keyword evidence="2" id="KW-0460">Magnesium</keyword>
<feature type="binding site" evidence="2">
    <location>
        <position position="67"/>
    </location>
    <ligand>
        <name>substrate</name>
    </ligand>
</feature>
<dbReference type="InterPro" id="IPR001441">
    <property type="entry name" value="UPP_synth-like"/>
</dbReference>
<dbReference type="SUPFAM" id="SSF64005">
    <property type="entry name" value="Undecaprenyl diphosphate synthase"/>
    <property type="match status" value="1"/>
</dbReference>
<dbReference type="PROSITE" id="PS01066">
    <property type="entry name" value="UPP_SYNTHASE"/>
    <property type="match status" value="1"/>
</dbReference>
<keyword evidence="2" id="KW-0479">Metal-binding</keyword>
<organism evidence="3 4">
    <name type="scientific">Candidatus Bandiella euplotis</name>
    <dbReference type="NCBI Taxonomy" id="1664265"/>
    <lineage>
        <taxon>Bacteria</taxon>
        <taxon>Pseudomonadati</taxon>
        <taxon>Pseudomonadota</taxon>
        <taxon>Alphaproteobacteria</taxon>
        <taxon>Rickettsiales</taxon>
        <taxon>Candidatus Midichloriaceae</taxon>
        <taxon>Candidatus Bandiella</taxon>
    </lineage>
</organism>
<feature type="binding site" evidence="2">
    <location>
        <position position="179"/>
    </location>
    <ligand>
        <name>substrate</name>
    </ligand>
</feature>
<comment type="cofactor">
    <cofactor evidence="2">
        <name>Mg(2+)</name>
        <dbReference type="ChEBI" id="CHEBI:18420"/>
    </cofactor>
    <text evidence="2">Binds 2 magnesium ions per subunit.</text>
</comment>
<proteinExistence type="inferred from homology"/>
<comment type="function">
    <text evidence="2">Catalyzes the condensation of isopentenyl diphosphate (IPP) with allylic pyrophosphates generating different type of terpenoids.</text>
</comment>
<evidence type="ECO:0000313" key="4">
    <source>
        <dbReference type="Proteomes" id="UP001327219"/>
    </source>
</evidence>
<feature type="active site" evidence="2">
    <location>
        <position position="16"/>
    </location>
</feature>
<dbReference type="Gene3D" id="3.40.1180.10">
    <property type="entry name" value="Decaprenyl diphosphate synthase-like"/>
    <property type="match status" value="1"/>
</dbReference>
<sequence length="230" mass="27012">MNNMKNIPRHIAIIMDGNGRWAKHNNVPKLMGYQHGIETAQTIIEYVKAIGVQYLTLYAFSLENWQRPKTEVDNLMNMFRSYLTNDIDNLIKNDIRVIFIGQRNKLEADIRDSMLNVEEKSSRNNFKLIIAISYGSRDEVVNTAVQFSKFYDENIKNPDELFASIINPHNIPDPDLLIRTGGEHRLSNFLLWQMAYTELFFIDKFWPDFAKQDLLNAIEDFNKRERKYGK</sequence>
<evidence type="ECO:0000256" key="1">
    <source>
        <dbReference type="ARBA" id="ARBA00022679"/>
    </source>
</evidence>
<dbReference type="HAMAP" id="MF_01139">
    <property type="entry name" value="ISPT"/>
    <property type="match status" value="1"/>
</dbReference>
<feature type="binding site" evidence="2">
    <location>
        <position position="21"/>
    </location>
    <ligand>
        <name>substrate</name>
    </ligand>
</feature>
<dbReference type="PANTHER" id="PTHR10291">
    <property type="entry name" value="DEHYDRODOLICHYL DIPHOSPHATE SYNTHASE FAMILY MEMBER"/>
    <property type="match status" value="1"/>
</dbReference>
<dbReference type="InterPro" id="IPR036424">
    <property type="entry name" value="UPP_synth-like_sf"/>
</dbReference>
<feature type="binding site" evidence="2">
    <location>
        <begin position="61"/>
        <end position="63"/>
    </location>
    <ligand>
        <name>substrate</name>
    </ligand>
</feature>
<dbReference type="CDD" id="cd00475">
    <property type="entry name" value="Cis_IPPS"/>
    <property type="match status" value="1"/>
</dbReference>
<dbReference type="InterPro" id="IPR018520">
    <property type="entry name" value="UPP_synth-like_CS"/>
</dbReference>
<dbReference type="Proteomes" id="UP001327219">
    <property type="component" value="Chromosome"/>
</dbReference>
<comment type="similarity">
    <text evidence="2">Belongs to the UPP synthase family.</text>
</comment>
<protein>
    <recommendedName>
        <fullName evidence="2">Isoprenyl transferase</fullName>
        <ecNumber evidence="2">2.5.1.-</ecNumber>
    </recommendedName>
</protein>